<sequence>MLLLFNRPQRRHDNISYRRLQPLRLFESNQALLARKYRMEERHLKRLCDLLRSTMGVAEIAHWSVEHENKVLIGLRYPASDSHQEVVADTMGVCQKTVSNAVTEFIEALNHPLVVKKFIKCNLGDERFCRSQAAGFARRGLLPNIVGAIDGTYVRLLKPPHFGSQYYCRKPFCALNVLAVVDARGRFTYVNANFPGSVHDSTVYSLSKLREAFEEGRVPRGFSLLGDSGFTNGSDILTPIRSPRTRQQRRYNRTHKKMRVIVECTFGRWKGRFKILESKIRLEPEKAAKVVMACAVLHNLMMDMGIGTREHLGRRRARIPVPRPDIRDLFLSISVLTVSLTLTTK</sequence>
<dbReference type="GO" id="GO:0004518">
    <property type="term" value="F:nuclease activity"/>
    <property type="evidence" value="ECO:0007669"/>
    <property type="project" value="UniProtKB-KW"/>
</dbReference>
<dbReference type="InterPro" id="IPR045249">
    <property type="entry name" value="HARBI1-like"/>
</dbReference>
<dbReference type="STRING" id="29170.A0A368GG19"/>
<evidence type="ECO:0000313" key="9">
    <source>
        <dbReference type="EMBL" id="RCN42199.1"/>
    </source>
</evidence>
<dbReference type="Proteomes" id="UP000252519">
    <property type="component" value="Unassembled WGS sequence"/>
</dbReference>
<comment type="subcellular location">
    <subcellularLocation>
        <location evidence="2">Nucleus</location>
    </subcellularLocation>
</comment>
<feature type="domain" description="DDE Tnp4" evidence="8">
    <location>
        <begin position="149"/>
        <end position="299"/>
    </location>
</feature>
<keyword evidence="5" id="KW-0479">Metal-binding</keyword>
<keyword evidence="6" id="KW-0378">Hydrolase</keyword>
<dbReference type="GO" id="GO:0046872">
    <property type="term" value="F:metal ion binding"/>
    <property type="evidence" value="ECO:0007669"/>
    <property type="project" value="UniProtKB-KW"/>
</dbReference>
<accession>A0A368GG19</accession>
<comment type="caution">
    <text evidence="9">The sequence shown here is derived from an EMBL/GenBank/DDBJ whole genome shotgun (WGS) entry which is preliminary data.</text>
</comment>
<evidence type="ECO:0000256" key="3">
    <source>
        <dbReference type="ARBA" id="ARBA00006958"/>
    </source>
</evidence>
<dbReference type="InterPro" id="IPR027806">
    <property type="entry name" value="HARBI1_dom"/>
</dbReference>
<evidence type="ECO:0000256" key="6">
    <source>
        <dbReference type="ARBA" id="ARBA00022801"/>
    </source>
</evidence>
<keyword evidence="7" id="KW-0539">Nucleus</keyword>
<dbReference type="Pfam" id="PF13359">
    <property type="entry name" value="DDE_Tnp_4"/>
    <property type="match status" value="1"/>
</dbReference>
<evidence type="ECO:0000313" key="10">
    <source>
        <dbReference type="Proteomes" id="UP000252519"/>
    </source>
</evidence>
<proteinExistence type="inferred from homology"/>
<evidence type="ECO:0000256" key="4">
    <source>
        <dbReference type="ARBA" id="ARBA00022722"/>
    </source>
</evidence>
<dbReference type="OrthoDB" id="7434799at2759"/>
<dbReference type="AlphaFoldDB" id="A0A368GG19"/>
<evidence type="ECO:0000256" key="1">
    <source>
        <dbReference type="ARBA" id="ARBA00001968"/>
    </source>
</evidence>
<gene>
    <name evidence="9" type="ORF">ANCCAN_11837</name>
</gene>
<evidence type="ECO:0000256" key="2">
    <source>
        <dbReference type="ARBA" id="ARBA00004123"/>
    </source>
</evidence>
<evidence type="ECO:0000256" key="5">
    <source>
        <dbReference type="ARBA" id="ARBA00022723"/>
    </source>
</evidence>
<evidence type="ECO:0000259" key="8">
    <source>
        <dbReference type="Pfam" id="PF13359"/>
    </source>
</evidence>
<reference evidence="9 10" key="1">
    <citation type="submission" date="2014-10" db="EMBL/GenBank/DDBJ databases">
        <title>Draft genome of the hookworm Ancylostoma caninum.</title>
        <authorList>
            <person name="Mitreva M."/>
        </authorList>
    </citation>
    <scope>NUCLEOTIDE SEQUENCE [LARGE SCALE GENOMIC DNA]</scope>
    <source>
        <strain evidence="9 10">Baltimore</strain>
    </source>
</reference>
<keyword evidence="4" id="KW-0540">Nuclease</keyword>
<comment type="cofactor">
    <cofactor evidence="1">
        <name>a divalent metal cation</name>
        <dbReference type="ChEBI" id="CHEBI:60240"/>
    </cofactor>
</comment>
<comment type="similarity">
    <text evidence="3">Belongs to the HARBI1 family.</text>
</comment>
<dbReference type="PANTHER" id="PTHR22930:SF289">
    <property type="entry name" value="DDE TNP4 DOMAIN-CONTAINING PROTEIN-RELATED"/>
    <property type="match status" value="1"/>
</dbReference>
<dbReference type="GO" id="GO:0005634">
    <property type="term" value="C:nucleus"/>
    <property type="evidence" value="ECO:0007669"/>
    <property type="project" value="UniProtKB-SubCell"/>
</dbReference>
<organism evidence="9 10">
    <name type="scientific">Ancylostoma caninum</name>
    <name type="common">Dog hookworm</name>
    <dbReference type="NCBI Taxonomy" id="29170"/>
    <lineage>
        <taxon>Eukaryota</taxon>
        <taxon>Metazoa</taxon>
        <taxon>Ecdysozoa</taxon>
        <taxon>Nematoda</taxon>
        <taxon>Chromadorea</taxon>
        <taxon>Rhabditida</taxon>
        <taxon>Rhabditina</taxon>
        <taxon>Rhabditomorpha</taxon>
        <taxon>Strongyloidea</taxon>
        <taxon>Ancylostomatidae</taxon>
        <taxon>Ancylostomatinae</taxon>
        <taxon>Ancylostoma</taxon>
    </lineage>
</organism>
<evidence type="ECO:0000256" key="7">
    <source>
        <dbReference type="ARBA" id="ARBA00023242"/>
    </source>
</evidence>
<name>A0A368GG19_ANCCA</name>
<keyword evidence="10" id="KW-1185">Reference proteome</keyword>
<dbReference type="GO" id="GO:0016787">
    <property type="term" value="F:hydrolase activity"/>
    <property type="evidence" value="ECO:0007669"/>
    <property type="project" value="UniProtKB-KW"/>
</dbReference>
<dbReference type="PANTHER" id="PTHR22930">
    <property type="match status" value="1"/>
</dbReference>
<dbReference type="EMBL" id="JOJR01000206">
    <property type="protein sequence ID" value="RCN42199.1"/>
    <property type="molecule type" value="Genomic_DNA"/>
</dbReference>
<protein>
    <submittedName>
        <fullName evidence="9">Transposase, IS4 family</fullName>
    </submittedName>
</protein>